<evidence type="ECO:0000256" key="1">
    <source>
        <dbReference type="ARBA" id="ARBA00009224"/>
    </source>
</evidence>
<dbReference type="Pfam" id="PF10558">
    <property type="entry name" value="MTP18"/>
    <property type="match status" value="2"/>
</dbReference>
<evidence type="ECO:0000313" key="5">
    <source>
        <dbReference type="Proteomes" id="UP000612746"/>
    </source>
</evidence>
<dbReference type="InterPro" id="IPR019560">
    <property type="entry name" value="Mitochondrial_18_kDa_protein"/>
</dbReference>
<proteinExistence type="inferred from homology"/>
<accession>A0A8H7UD84</accession>
<name>A0A8H7UD84_9FUNG</name>
<sequence length="217" mass="24078">MAGSVDKQETVVTPVSNPELIQRRKSYTEEIVDGQVDSLDTNARWLAYGARVRTAIQASTRYLAYSSDVGEAFRPIVHPLMVRAAYGLSWAYVGLDVAYEGYKTHKAGNDNAVVGVAALKRGIFQTFASMVLPMATIHTAVKYSAKHVFNNMKNTKIKTWGPTATGLAILPLLPYMYDEVVEHVVDRAFEPIEKKILSEKDVSRVPPVHHNIVKDSE</sequence>
<dbReference type="Proteomes" id="UP000612746">
    <property type="component" value="Unassembled WGS sequence"/>
</dbReference>
<dbReference type="EMBL" id="JAEPRA010000015">
    <property type="protein sequence ID" value="KAG2175224.1"/>
    <property type="molecule type" value="Genomic_DNA"/>
</dbReference>
<gene>
    <name evidence="4" type="ORF">INT44_007712</name>
</gene>
<evidence type="ECO:0000313" key="4">
    <source>
        <dbReference type="EMBL" id="KAG2175224.1"/>
    </source>
</evidence>
<dbReference type="PANTHER" id="PTHR11001:SF2">
    <property type="entry name" value="MITOCHONDRIAL FISSION PROCESS PROTEIN 1"/>
    <property type="match status" value="1"/>
</dbReference>
<reference evidence="4" key="1">
    <citation type="submission" date="2020-12" db="EMBL/GenBank/DDBJ databases">
        <title>Metabolic potential, ecology and presence of endohyphal bacteria is reflected in genomic diversity of Mucoromycotina.</title>
        <authorList>
            <person name="Muszewska A."/>
            <person name="Okrasinska A."/>
            <person name="Steczkiewicz K."/>
            <person name="Drgas O."/>
            <person name="Orlowska M."/>
            <person name="Perlinska-Lenart U."/>
            <person name="Aleksandrzak-Piekarczyk T."/>
            <person name="Szatraj K."/>
            <person name="Zielenkiewicz U."/>
            <person name="Pilsyk S."/>
            <person name="Malc E."/>
            <person name="Mieczkowski P."/>
            <person name="Kruszewska J.S."/>
            <person name="Biernat P."/>
            <person name="Pawlowska J."/>
        </authorList>
    </citation>
    <scope>NUCLEOTIDE SEQUENCE</scope>
    <source>
        <strain evidence="4">WA0000051536</strain>
    </source>
</reference>
<comment type="similarity">
    <text evidence="1">Belongs to the MTFP1 family.</text>
</comment>
<dbReference type="PANTHER" id="PTHR11001">
    <property type="entry name" value="MITOCHONDRIAL FISSION PROCESS PROTEIN 1"/>
    <property type="match status" value="1"/>
</dbReference>
<protein>
    <recommendedName>
        <fullName evidence="2">Mitochondrial fission process protein 1</fullName>
    </recommendedName>
    <alternativeName>
        <fullName evidence="3">Mitochondrial 18 kDa protein</fullName>
    </alternativeName>
</protein>
<evidence type="ECO:0000256" key="2">
    <source>
        <dbReference type="ARBA" id="ARBA00017835"/>
    </source>
</evidence>
<comment type="caution">
    <text evidence="4">The sequence shown here is derived from an EMBL/GenBank/DDBJ whole genome shotgun (WGS) entry which is preliminary data.</text>
</comment>
<keyword evidence="5" id="KW-1185">Reference proteome</keyword>
<dbReference type="OrthoDB" id="424969at2759"/>
<organism evidence="4 5">
    <name type="scientific">Umbelopsis vinacea</name>
    <dbReference type="NCBI Taxonomy" id="44442"/>
    <lineage>
        <taxon>Eukaryota</taxon>
        <taxon>Fungi</taxon>
        <taxon>Fungi incertae sedis</taxon>
        <taxon>Mucoromycota</taxon>
        <taxon>Mucoromycotina</taxon>
        <taxon>Umbelopsidomycetes</taxon>
        <taxon>Umbelopsidales</taxon>
        <taxon>Umbelopsidaceae</taxon>
        <taxon>Umbelopsis</taxon>
    </lineage>
</organism>
<dbReference type="GO" id="GO:0005739">
    <property type="term" value="C:mitochondrion"/>
    <property type="evidence" value="ECO:0007669"/>
    <property type="project" value="TreeGrafter"/>
</dbReference>
<evidence type="ECO:0000256" key="3">
    <source>
        <dbReference type="ARBA" id="ARBA00029631"/>
    </source>
</evidence>
<dbReference type="GO" id="GO:0000266">
    <property type="term" value="P:mitochondrial fission"/>
    <property type="evidence" value="ECO:0007669"/>
    <property type="project" value="TreeGrafter"/>
</dbReference>
<dbReference type="AlphaFoldDB" id="A0A8H7UD84"/>